<name>A0A7N2LMJ6_QUELO</name>
<dbReference type="InterPro" id="IPR044730">
    <property type="entry name" value="RNase_H-like_dom_plant"/>
</dbReference>
<dbReference type="InterPro" id="IPR036397">
    <property type="entry name" value="RNaseH_sf"/>
</dbReference>
<dbReference type="Gene3D" id="3.30.420.10">
    <property type="entry name" value="Ribonuclease H-like superfamily/Ribonuclease H"/>
    <property type="match status" value="1"/>
</dbReference>
<dbReference type="InterPro" id="IPR012337">
    <property type="entry name" value="RNaseH-like_sf"/>
</dbReference>
<dbReference type="CDD" id="cd06222">
    <property type="entry name" value="RNase_H_like"/>
    <property type="match status" value="1"/>
</dbReference>
<dbReference type="GO" id="GO:0003676">
    <property type="term" value="F:nucleic acid binding"/>
    <property type="evidence" value="ECO:0007669"/>
    <property type="project" value="InterPro"/>
</dbReference>
<reference evidence="2" key="2">
    <citation type="submission" date="2021-01" db="UniProtKB">
        <authorList>
            <consortium name="EnsemblPlants"/>
        </authorList>
    </citation>
    <scope>IDENTIFICATION</scope>
</reference>
<sequence length="260" mass="28320">MVLHLRHVTESDVCDLCKEHTQDPVHALWLCKDIACVWSSLEWFHQAVPVQPVSPRNALHFSRTAHPVARICSIAGNILPEFLEAQEIESVPPRPLVLQKWCPPAPDIYKVNFDLAVFRSSNLAGLGVIVRDNCGEPIGALSMPINLGQSVAEMEALACQRAVQFAIEIGLTRVIVEGDPAVVIEALLLGSGQLASYGNILDDIRVQAAVFQFVDFSHTSHVCNSVADALAKKASSGVGLQVWLEDLPANIAPFVLRDVH</sequence>
<evidence type="ECO:0000313" key="3">
    <source>
        <dbReference type="Proteomes" id="UP000594261"/>
    </source>
</evidence>
<dbReference type="EnsemblPlants" id="QL05p007523:mrna">
    <property type="protein sequence ID" value="QL05p007523:mrna"/>
    <property type="gene ID" value="QL05p007523"/>
</dbReference>
<dbReference type="GO" id="GO:0004523">
    <property type="term" value="F:RNA-DNA hybrid ribonuclease activity"/>
    <property type="evidence" value="ECO:0007669"/>
    <property type="project" value="InterPro"/>
</dbReference>
<feature type="domain" description="RNase H type-1" evidence="1">
    <location>
        <begin position="112"/>
        <end position="234"/>
    </location>
</feature>
<dbReference type="Gramene" id="QL05p007523:mrna">
    <property type="protein sequence ID" value="QL05p007523:mrna"/>
    <property type="gene ID" value="QL05p007523"/>
</dbReference>
<reference evidence="2 3" key="1">
    <citation type="journal article" date="2016" name="G3 (Bethesda)">
        <title>First Draft Assembly and Annotation of the Genome of a California Endemic Oak Quercus lobata Nee (Fagaceae).</title>
        <authorList>
            <person name="Sork V.L."/>
            <person name="Fitz-Gibbon S.T."/>
            <person name="Puiu D."/>
            <person name="Crepeau M."/>
            <person name="Gugger P.F."/>
            <person name="Sherman R."/>
            <person name="Stevens K."/>
            <person name="Langley C.H."/>
            <person name="Pellegrini M."/>
            <person name="Salzberg S.L."/>
        </authorList>
    </citation>
    <scope>NUCLEOTIDE SEQUENCE [LARGE SCALE GENOMIC DNA]</scope>
    <source>
        <strain evidence="2 3">cv. SW786</strain>
    </source>
</reference>
<dbReference type="Pfam" id="PF13456">
    <property type="entry name" value="RVT_3"/>
    <property type="match status" value="1"/>
</dbReference>
<keyword evidence="3" id="KW-1185">Reference proteome</keyword>
<dbReference type="PANTHER" id="PTHR47074">
    <property type="entry name" value="BNAC02G40300D PROTEIN"/>
    <property type="match status" value="1"/>
</dbReference>
<dbReference type="InParanoid" id="A0A7N2LMJ6"/>
<dbReference type="InterPro" id="IPR002156">
    <property type="entry name" value="RNaseH_domain"/>
</dbReference>
<proteinExistence type="predicted"/>
<dbReference type="AlphaFoldDB" id="A0A7N2LMJ6"/>
<accession>A0A7N2LMJ6</accession>
<dbReference type="PANTHER" id="PTHR47074:SF48">
    <property type="entry name" value="POLYNUCLEOTIDYL TRANSFERASE, RIBONUCLEASE H-LIKE SUPERFAMILY PROTEIN"/>
    <property type="match status" value="1"/>
</dbReference>
<dbReference type="EMBL" id="LRBV02000005">
    <property type="status" value="NOT_ANNOTATED_CDS"/>
    <property type="molecule type" value="Genomic_DNA"/>
</dbReference>
<dbReference type="SUPFAM" id="SSF53098">
    <property type="entry name" value="Ribonuclease H-like"/>
    <property type="match status" value="1"/>
</dbReference>
<dbReference type="InterPro" id="IPR052929">
    <property type="entry name" value="RNase_H-like_EbsB-rel"/>
</dbReference>
<protein>
    <recommendedName>
        <fullName evidence="1">RNase H type-1 domain-containing protein</fullName>
    </recommendedName>
</protein>
<evidence type="ECO:0000259" key="1">
    <source>
        <dbReference type="Pfam" id="PF13456"/>
    </source>
</evidence>
<dbReference type="Proteomes" id="UP000594261">
    <property type="component" value="Chromosome 5"/>
</dbReference>
<organism evidence="2 3">
    <name type="scientific">Quercus lobata</name>
    <name type="common">Valley oak</name>
    <dbReference type="NCBI Taxonomy" id="97700"/>
    <lineage>
        <taxon>Eukaryota</taxon>
        <taxon>Viridiplantae</taxon>
        <taxon>Streptophyta</taxon>
        <taxon>Embryophyta</taxon>
        <taxon>Tracheophyta</taxon>
        <taxon>Spermatophyta</taxon>
        <taxon>Magnoliopsida</taxon>
        <taxon>eudicotyledons</taxon>
        <taxon>Gunneridae</taxon>
        <taxon>Pentapetalae</taxon>
        <taxon>rosids</taxon>
        <taxon>fabids</taxon>
        <taxon>Fagales</taxon>
        <taxon>Fagaceae</taxon>
        <taxon>Quercus</taxon>
    </lineage>
</organism>
<evidence type="ECO:0000313" key="2">
    <source>
        <dbReference type="EnsemblPlants" id="QL05p007523:mrna"/>
    </source>
</evidence>
<dbReference type="OMA" id="HPVARIC"/>